<dbReference type="InterPro" id="IPR000581">
    <property type="entry name" value="ILV_EDD_N"/>
</dbReference>
<comment type="caution">
    <text evidence="18">The sequence shown here is derived from an EMBL/GenBank/DDBJ whole genome shotgun (WGS) entry which is preliminary data.</text>
</comment>
<keyword evidence="10 15" id="KW-0100">Branched-chain amino acid biosynthesis</keyword>
<feature type="active site" description="Proton acceptor" evidence="15">
    <location>
        <position position="465"/>
    </location>
</feature>
<comment type="catalytic activity">
    <reaction evidence="15">
        <text>(2R,3R)-2,3-dihydroxy-3-methylpentanoate = (S)-3-methyl-2-oxopentanoate + H2O</text>
        <dbReference type="Rhea" id="RHEA:27694"/>
        <dbReference type="ChEBI" id="CHEBI:15377"/>
        <dbReference type="ChEBI" id="CHEBI:35146"/>
        <dbReference type="ChEBI" id="CHEBI:49258"/>
        <dbReference type="EC" id="4.2.1.9"/>
    </reaction>
</comment>
<evidence type="ECO:0000256" key="14">
    <source>
        <dbReference type="ARBA" id="ARBA00029490"/>
    </source>
</evidence>
<organism evidence="18 19">
    <name type="scientific">Methanooceanicella nereidis</name>
    <dbReference type="NCBI Taxonomy" id="2052831"/>
    <lineage>
        <taxon>Archaea</taxon>
        <taxon>Methanobacteriati</taxon>
        <taxon>Methanobacteriota</taxon>
        <taxon>Stenosarchaea group</taxon>
        <taxon>Methanomicrobia</taxon>
        <taxon>Methanocellales</taxon>
        <taxon>Methanocellaceae</taxon>
        <taxon>Methanooceanicella</taxon>
    </lineage>
</organism>
<dbReference type="InterPro" id="IPR056740">
    <property type="entry name" value="ILV_EDD_C"/>
</dbReference>
<comment type="cofactor">
    <cofactor evidence="1 15">
        <name>Mg(2+)</name>
        <dbReference type="ChEBI" id="CHEBI:18420"/>
    </cofactor>
</comment>
<evidence type="ECO:0000256" key="6">
    <source>
        <dbReference type="ARBA" id="ARBA00022842"/>
    </source>
</evidence>
<feature type="domain" description="Dihydroxy-acid/6-phosphogluconate dehydratase N-terminal" evidence="16">
    <location>
        <begin position="31"/>
        <end position="342"/>
    </location>
</feature>
<evidence type="ECO:0000256" key="2">
    <source>
        <dbReference type="ARBA" id="ARBA00006486"/>
    </source>
</evidence>
<sequence>MRSDTVKKGMTRTPHRALLKSVGVTDSDMDKPFIGIANAWNDIVPGHKHLNELAEKVRQGIREAGGVPFEFGTIGICDGIAMGHEGMKYSLPSREIVADSIELMVEAHRFDGIVMLGSCDKIVPGMLMAALRLNIPCIAVTGGPMLPGRLNGKDLTLISSFEGIGNVQAGKMTEEELKLIEDACCPGCGSCQGLYTANTMACLTEALGLSLPGCATSHAVSGSKYRIAYESGRRAVELAMKDIKPLDIVSKGSFENAIRVDMAIGGSTNTVLHLTAIAAEGDIPLELNDFDRISSETPHICHMSPGGPYTMKDLDEAGGIPAVIKRISPLLKDTPTVSGKSLMAIAKEARINDEQVIRSMDSPVHATGGITVLYGNLALEGAVVKSGAVNENMLRFTGKARVFDSEEDAIKAILGGEIKAGDVVVIRYVGPRGGPGMPEMLSPTSAIAGLGLSDSVALITDGRFSGGTRGPCIGHVSPEAVDGGMIGLLKEGDIIEIDIPGKKIEVKLDADEIEARKRSFVPKRKQLRGYLSRYVKNVTSASSGGLIR</sequence>
<keyword evidence="6 15" id="KW-0460">Magnesium</keyword>
<dbReference type="PANTHER" id="PTHR43661:SF3">
    <property type="entry name" value="D-XYLONATE DEHYDRATASE YAGF-RELATED"/>
    <property type="match status" value="1"/>
</dbReference>
<dbReference type="GO" id="GO:0000287">
    <property type="term" value="F:magnesium ion binding"/>
    <property type="evidence" value="ECO:0007669"/>
    <property type="project" value="UniProtKB-UniRule"/>
</dbReference>
<keyword evidence="19" id="KW-1185">Reference proteome</keyword>
<dbReference type="SUPFAM" id="SSF52016">
    <property type="entry name" value="LeuD/IlvD-like"/>
    <property type="match status" value="1"/>
</dbReference>
<dbReference type="EMBL" id="PGCK01000005">
    <property type="protein sequence ID" value="MCD1294839.1"/>
    <property type="molecule type" value="Genomic_DNA"/>
</dbReference>
<evidence type="ECO:0000256" key="15">
    <source>
        <dbReference type="HAMAP-Rule" id="MF_00012"/>
    </source>
</evidence>
<comment type="pathway">
    <text evidence="12 15">Amino-acid biosynthesis; L-valine biosynthesis; L-valine from pyruvate: step 3/4.</text>
</comment>
<dbReference type="EC" id="4.2.1.9" evidence="14 15"/>
<dbReference type="NCBIfam" id="NF002068">
    <property type="entry name" value="PRK00911.1"/>
    <property type="match status" value="1"/>
</dbReference>
<dbReference type="Pfam" id="PF24877">
    <property type="entry name" value="ILV_EDD_C"/>
    <property type="match status" value="1"/>
</dbReference>
<dbReference type="PROSITE" id="PS00886">
    <property type="entry name" value="ILVD_EDD_1"/>
    <property type="match status" value="1"/>
</dbReference>
<dbReference type="FunFam" id="3.50.30.80:FF:000001">
    <property type="entry name" value="Dihydroxy-acid dehydratase"/>
    <property type="match status" value="1"/>
</dbReference>
<dbReference type="Proteomes" id="UP001320159">
    <property type="component" value="Unassembled WGS sequence"/>
</dbReference>
<evidence type="ECO:0000256" key="9">
    <source>
        <dbReference type="ARBA" id="ARBA00023239"/>
    </source>
</evidence>
<comment type="function">
    <text evidence="15">Functions in the biosynthesis of branched-chain amino acids. Catalyzes the dehydration of (2R,3R)-2,3-dihydroxy-3-methylpentanoate (2,3-dihydroxy-3-methylvalerate) into 2-oxo-3-methylpentanoate (2-oxo-3-methylvalerate) and of (2R)-2,3-dihydroxy-3-methylbutanoate (2,3-dihydroxyisovalerate) into 2-oxo-3-methylbutanoate (2-oxoisovalerate), the penultimate precursor to L-isoleucine and L-valine, respectively.</text>
</comment>
<dbReference type="GO" id="GO:0004160">
    <property type="term" value="F:dihydroxy-acid dehydratase activity"/>
    <property type="evidence" value="ECO:0007669"/>
    <property type="project" value="UniProtKB-UniRule"/>
</dbReference>
<feature type="modified residue" description="N6-carboxylysine" evidence="15">
    <location>
        <position position="121"/>
    </location>
</feature>
<feature type="domain" description="Dihydroxy-acid/6-phosphogluconate dehydratase C-terminal" evidence="17">
    <location>
        <begin position="355"/>
        <end position="544"/>
    </location>
</feature>
<dbReference type="PROSITE" id="PS00887">
    <property type="entry name" value="ILVD_EDD_2"/>
    <property type="match status" value="1"/>
</dbReference>
<dbReference type="AlphaFoldDB" id="A0AAP2W736"/>
<protein>
    <recommendedName>
        <fullName evidence="14 15">Dihydroxy-acid dehydratase</fullName>
        <shortName evidence="15">DAD</shortName>
        <ecNumber evidence="14 15">4.2.1.9</ecNumber>
    </recommendedName>
</protein>
<feature type="binding site" evidence="15">
    <location>
        <position position="78"/>
    </location>
    <ligand>
        <name>Mg(2+)</name>
        <dbReference type="ChEBI" id="CHEBI:18420"/>
    </ligand>
</feature>
<dbReference type="InterPro" id="IPR004404">
    <property type="entry name" value="DihydroxyA_deHydtase"/>
</dbReference>
<comment type="pathway">
    <text evidence="13 15">Amino-acid biosynthesis; L-isoleucine biosynthesis; L-isoleucine from 2-oxobutanoate: step 3/4.</text>
</comment>
<keyword evidence="8 15" id="KW-0411">Iron-sulfur</keyword>
<evidence type="ECO:0000256" key="4">
    <source>
        <dbReference type="ARBA" id="ARBA00022714"/>
    </source>
</evidence>
<evidence type="ECO:0000256" key="3">
    <source>
        <dbReference type="ARBA" id="ARBA00022605"/>
    </source>
</evidence>
<dbReference type="GO" id="GO:0051537">
    <property type="term" value="F:2 iron, 2 sulfur cluster binding"/>
    <property type="evidence" value="ECO:0007669"/>
    <property type="project" value="UniProtKB-UniRule"/>
</dbReference>
<evidence type="ECO:0000256" key="12">
    <source>
        <dbReference type="ARBA" id="ARBA00029436"/>
    </source>
</evidence>
<evidence type="ECO:0000256" key="10">
    <source>
        <dbReference type="ARBA" id="ARBA00023304"/>
    </source>
</evidence>
<evidence type="ECO:0000259" key="17">
    <source>
        <dbReference type="Pfam" id="PF24877"/>
    </source>
</evidence>
<evidence type="ECO:0000256" key="5">
    <source>
        <dbReference type="ARBA" id="ARBA00022723"/>
    </source>
</evidence>
<dbReference type="GO" id="GO:0005829">
    <property type="term" value="C:cytosol"/>
    <property type="evidence" value="ECO:0007669"/>
    <property type="project" value="TreeGrafter"/>
</dbReference>
<dbReference type="SUPFAM" id="SSF143975">
    <property type="entry name" value="IlvD/EDD N-terminal domain-like"/>
    <property type="match status" value="1"/>
</dbReference>
<evidence type="ECO:0000313" key="18">
    <source>
        <dbReference type="EMBL" id="MCD1294839.1"/>
    </source>
</evidence>
<evidence type="ECO:0000256" key="11">
    <source>
        <dbReference type="ARBA" id="ARBA00029304"/>
    </source>
</evidence>
<keyword evidence="5 15" id="KW-0479">Metal-binding</keyword>
<feature type="binding site" description="via carbamate group" evidence="15">
    <location>
        <position position="121"/>
    </location>
    <ligand>
        <name>Mg(2+)</name>
        <dbReference type="ChEBI" id="CHEBI:18420"/>
    </ligand>
</feature>
<feature type="binding site" evidence="15">
    <location>
        <position position="120"/>
    </location>
    <ligand>
        <name>Mg(2+)</name>
        <dbReference type="ChEBI" id="CHEBI:18420"/>
    </ligand>
</feature>
<gene>
    <name evidence="15 18" type="primary">ilvD</name>
    <name evidence="18" type="ORF">CUJ83_07485</name>
</gene>
<keyword evidence="3 15" id="KW-0028">Amino-acid biosynthesis</keyword>
<feature type="binding site" evidence="15">
    <location>
        <position position="439"/>
    </location>
    <ligand>
        <name>Mg(2+)</name>
        <dbReference type="ChEBI" id="CHEBI:18420"/>
    </ligand>
</feature>
<evidence type="ECO:0000259" key="16">
    <source>
        <dbReference type="Pfam" id="PF00920"/>
    </source>
</evidence>
<dbReference type="InterPro" id="IPR042096">
    <property type="entry name" value="Dihydro-acid_dehy_C"/>
</dbReference>
<dbReference type="GO" id="GO:0009099">
    <property type="term" value="P:L-valine biosynthetic process"/>
    <property type="evidence" value="ECO:0007669"/>
    <property type="project" value="UniProtKB-UniRule"/>
</dbReference>
<comment type="similarity">
    <text evidence="2 15">Belongs to the IlvD/Edd family.</text>
</comment>
<dbReference type="RefSeq" id="WP_230741673.1">
    <property type="nucleotide sequence ID" value="NZ_PGCK01000005.1"/>
</dbReference>
<comment type="caution">
    <text evidence="15">Lacks conserved residue(s) required for the propagation of feature annotation.</text>
</comment>
<dbReference type="InterPro" id="IPR020558">
    <property type="entry name" value="DiOHA_6PGluconate_deHydtase_CS"/>
</dbReference>
<keyword evidence="4 15" id="KW-0001">2Fe-2S</keyword>
<comment type="subunit">
    <text evidence="15">Homodimer.</text>
</comment>
<keyword evidence="9 15" id="KW-0456">Lyase</keyword>
<evidence type="ECO:0000313" key="19">
    <source>
        <dbReference type="Proteomes" id="UP001320159"/>
    </source>
</evidence>
<keyword evidence="7 15" id="KW-0408">Iron</keyword>
<reference evidence="18 19" key="1">
    <citation type="submission" date="2017-11" db="EMBL/GenBank/DDBJ databases">
        <title>Isolation and Characterization of Family Methanocellaceae Species from Potential Methane Hydrate Area Offshore Southwestern Taiwan.</title>
        <authorList>
            <person name="Zhang W.-L."/>
            <person name="Chen W.-C."/>
            <person name="Lai M.-C."/>
            <person name="Chen S.-C."/>
        </authorList>
    </citation>
    <scope>NUCLEOTIDE SEQUENCE [LARGE SCALE GENOMIC DNA]</scope>
    <source>
        <strain evidence="18 19">CWC-04</strain>
    </source>
</reference>
<dbReference type="NCBIfam" id="TIGR00110">
    <property type="entry name" value="ilvD"/>
    <property type="match status" value="1"/>
</dbReference>
<evidence type="ECO:0000256" key="7">
    <source>
        <dbReference type="ARBA" id="ARBA00023004"/>
    </source>
</evidence>
<name>A0AAP2W736_9EURY</name>
<evidence type="ECO:0000256" key="8">
    <source>
        <dbReference type="ARBA" id="ARBA00023014"/>
    </source>
</evidence>
<proteinExistence type="inferred from homology"/>
<comment type="catalytic activity">
    <reaction evidence="11">
        <text>(2R)-2,3-dihydroxy-3-methylbutanoate = 3-methyl-2-oxobutanoate + H2O</text>
        <dbReference type="Rhea" id="RHEA:24809"/>
        <dbReference type="ChEBI" id="CHEBI:11851"/>
        <dbReference type="ChEBI" id="CHEBI:15377"/>
        <dbReference type="ChEBI" id="CHEBI:49072"/>
        <dbReference type="EC" id="4.2.1.9"/>
    </reaction>
    <physiologicalReaction direction="left-to-right" evidence="11">
        <dbReference type="Rhea" id="RHEA:24810"/>
    </physiologicalReaction>
</comment>
<dbReference type="HAMAP" id="MF_00012">
    <property type="entry name" value="IlvD"/>
    <property type="match status" value="1"/>
</dbReference>
<dbReference type="Pfam" id="PF00920">
    <property type="entry name" value="ILVD_EDD_N"/>
    <property type="match status" value="1"/>
</dbReference>
<dbReference type="Gene3D" id="3.50.30.80">
    <property type="entry name" value="IlvD/EDD C-terminal domain-like"/>
    <property type="match status" value="1"/>
</dbReference>
<accession>A0AAP2W736</accession>
<dbReference type="GO" id="GO:0009097">
    <property type="term" value="P:isoleucine biosynthetic process"/>
    <property type="evidence" value="ECO:0007669"/>
    <property type="project" value="UniProtKB-UniRule"/>
</dbReference>
<comment type="cofactor">
    <cofactor evidence="15">
        <name>[2Fe-2S] cluster</name>
        <dbReference type="ChEBI" id="CHEBI:190135"/>
    </cofactor>
    <text evidence="15">Binds 1 [2Fe-2S] cluster per subunit. This cluster acts as a Lewis acid cofactor.</text>
</comment>
<dbReference type="InterPro" id="IPR037237">
    <property type="entry name" value="IlvD/EDD_N"/>
</dbReference>
<evidence type="ECO:0000256" key="13">
    <source>
        <dbReference type="ARBA" id="ARBA00029437"/>
    </source>
</evidence>
<evidence type="ECO:0000256" key="1">
    <source>
        <dbReference type="ARBA" id="ARBA00001946"/>
    </source>
</evidence>
<dbReference type="PANTHER" id="PTHR43661">
    <property type="entry name" value="D-XYLONATE DEHYDRATASE"/>
    <property type="match status" value="1"/>
</dbReference>